<accession>A0ABS9HP42</accession>
<evidence type="ECO:0000313" key="1">
    <source>
        <dbReference type="EMBL" id="MCF6774762.1"/>
    </source>
</evidence>
<organism evidence="1 2">
    <name type="scientific">Corynebacterium parakroppenstedtii</name>
    <dbReference type="NCBI Taxonomy" id="2828363"/>
    <lineage>
        <taxon>Bacteria</taxon>
        <taxon>Bacillati</taxon>
        <taxon>Actinomycetota</taxon>
        <taxon>Actinomycetes</taxon>
        <taxon>Mycobacteriales</taxon>
        <taxon>Corynebacteriaceae</taxon>
        <taxon>Corynebacterium</taxon>
    </lineage>
</organism>
<comment type="caution">
    <text evidence="1">The sequence shown here is derived from an EMBL/GenBank/DDBJ whole genome shotgun (WGS) entry which is preliminary data.</text>
</comment>
<evidence type="ECO:0008006" key="3">
    <source>
        <dbReference type="Google" id="ProtNLM"/>
    </source>
</evidence>
<dbReference type="Proteomes" id="UP001200604">
    <property type="component" value="Unassembled WGS sequence"/>
</dbReference>
<evidence type="ECO:0000313" key="2">
    <source>
        <dbReference type="Proteomes" id="UP001200604"/>
    </source>
</evidence>
<name>A0ABS9HP42_9CORY</name>
<proteinExistence type="predicted"/>
<gene>
    <name evidence="1" type="ORF">L3H44_10160</name>
</gene>
<sequence length="124" mass="13743">MVRSRSRCTRSGFPLPFTVEVRHREDSGVDAFGNATRSWGKPESVRVAGWCIDSSDEHGPDDQDVRRVDWAGSLFARPGEVRAGDQVALGDATFLVADGGHDYTHGPWWDPGLAEYKLHVFEEA</sequence>
<protein>
    <recommendedName>
        <fullName evidence="3">Head-to-tail stopper</fullName>
    </recommendedName>
</protein>
<reference evidence="1 2" key="1">
    <citation type="submission" date="2022-01" db="EMBL/GenBank/DDBJ databases">
        <title>Identification and Characterization of Corynebacterium sp.</title>
        <authorList>
            <person name="Luo Q."/>
            <person name="Qu P."/>
            <person name="Chen Q."/>
        </authorList>
    </citation>
    <scope>NUCLEOTIDE SEQUENCE [LARGE SCALE GENOMIC DNA]</scope>
    <source>
        <strain evidence="1 2">MC-12</strain>
    </source>
</reference>
<dbReference type="EMBL" id="JAKJKU010000004">
    <property type="protein sequence ID" value="MCF6774762.1"/>
    <property type="molecule type" value="Genomic_DNA"/>
</dbReference>
<dbReference type="RefSeq" id="WP_152646917.1">
    <property type="nucleotide sequence ID" value="NZ_JAFFSY010000003.1"/>
</dbReference>
<keyword evidence="2" id="KW-1185">Reference proteome</keyword>